<dbReference type="STRING" id="686832.A0A0C3CQ74"/>
<feature type="DNA-binding region" description="HMG box" evidence="3">
    <location>
        <begin position="190"/>
        <end position="259"/>
    </location>
</feature>
<evidence type="ECO:0000256" key="3">
    <source>
        <dbReference type="PROSITE-ProRule" id="PRU00267"/>
    </source>
</evidence>
<dbReference type="Pfam" id="PF00505">
    <property type="entry name" value="HMG_box"/>
    <property type="match status" value="1"/>
</dbReference>
<dbReference type="SMART" id="SM00398">
    <property type="entry name" value="HMG"/>
    <property type="match status" value="1"/>
</dbReference>
<dbReference type="InterPro" id="IPR036910">
    <property type="entry name" value="HMG_box_dom_sf"/>
</dbReference>
<dbReference type="Proteomes" id="UP000053424">
    <property type="component" value="Unassembled WGS sequence"/>
</dbReference>
<reference evidence="7" key="2">
    <citation type="submission" date="2015-01" db="EMBL/GenBank/DDBJ databases">
        <title>Evolutionary Origins and Diversification of the Mycorrhizal Mutualists.</title>
        <authorList>
            <consortium name="DOE Joint Genome Institute"/>
            <consortium name="Mycorrhizal Genomics Consortium"/>
            <person name="Kohler A."/>
            <person name="Kuo A."/>
            <person name="Nagy L.G."/>
            <person name="Floudas D."/>
            <person name="Copeland A."/>
            <person name="Barry K.W."/>
            <person name="Cichocki N."/>
            <person name="Veneault-Fourrey C."/>
            <person name="LaButti K."/>
            <person name="Lindquist E.A."/>
            <person name="Lipzen A."/>
            <person name="Lundell T."/>
            <person name="Morin E."/>
            <person name="Murat C."/>
            <person name="Riley R."/>
            <person name="Ohm R."/>
            <person name="Sun H."/>
            <person name="Tunlid A."/>
            <person name="Henrissat B."/>
            <person name="Grigoriev I.V."/>
            <person name="Hibbett D.S."/>
            <person name="Martin F."/>
        </authorList>
    </citation>
    <scope>NUCLEOTIDE SEQUENCE [LARGE SCALE GENOMIC DNA]</scope>
    <source>
        <strain evidence="7">h7</strain>
    </source>
</reference>
<dbReference type="CDD" id="cd01389">
    <property type="entry name" value="HMG-box_ROX1-like"/>
    <property type="match status" value="1"/>
</dbReference>
<name>A0A0C3CQ74_HEBCY</name>
<proteinExistence type="predicted"/>
<gene>
    <name evidence="6" type="ORF">M413DRAFT_24002</name>
</gene>
<keyword evidence="2 3" id="KW-0539">Nucleus</keyword>
<feature type="region of interest" description="Disordered" evidence="4">
    <location>
        <begin position="407"/>
        <end position="427"/>
    </location>
</feature>
<evidence type="ECO:0000259" key="5">
    <source>
        <dbReference type="PROSITE" id="PS50118"/>
    </source>
</evidence>
<accession>A0A0C3CQ74</accession>
<dbReference type="GO" id="GO:0000981">
    <property type="term" value="F:DNA-binding transcription factor activity, RNA polymerase II-specific"/>
    <property type="evidence" value="ECO:0007669"/>
    <property type="project" value="TreeGrafter"/>
</dbReference>
<dbReference type="PROSITE" id="PS50118">
    <property type="entry name" value="HMG_BOX_2"/>
    <property type="match status" value="1"/>
</dbReference>
<dbReference type="OrthoDB" id="6247875at2759"/>
<feature type="compositionally biased region" description="Pro residues" evidence="4">
    <location>
        <begin position="177"/>
        <end position="194"/>
    </location>
</feature>
<organism evidence="6 7">
    <name type="scientific">Hebeloma cylindrosporum</name>
    <dbReference type="NCBI Taxonomy" id="76867"/>
    <lineage>
        <taxon>Eukaryota</taxon>
        <taxon>Fungi</taxon>
        <taxon>Dikarya</taxon>
        <taxon>Basidiomycota</taxon>
        <taxon>Agaricomycotina</taxon>
        <taxon>Agaricomycetes</taxon>
        <taxon>Agaricomycetidae</taxon>
        <taxon>Agaricales</taxon>
        <taxon>Agaricineae</taxon>
        <taxon>Hymenogastraceae</taxon>
        <taxon>Hebeloma</taxon>
    </lineage>
</organism>
<keyword evidence="7" id="KW-1185">Reference proteome</keyword>
<protein>
    <recommendedName>
        <fullName evidence="5">HMG box domain-containing protein</fullName>
    </recommendedName>
</protein>
<evidence type="ECO:0000313" key="7">
    <source>
        <dbReference type="Proteomes" id="UP000053424"/>
    </source>
</evidence>
<dbReference type="GO" id="GO:0000978">
    <property type="term" value="F:RNA polymerase II cis-regulatory region sequence-specific DNA binding"/>
    <property type="evidence" value="ECO:0007669"/>
    <property type="project" value="TreeGrafter"/>
</dbReference>
<dbReference type="AlphaFoldDB" id="A0A0C3CQ74"/>
<dbReference type="InterPro" id="IPR051356">
    <property type="entry name" value="SOX/SOX-like_TF"/>
</dbReference>
<evidence type="ECO:0000313" key="6">
    <source>
        <dbReference type="EMBL" id="KIM46244.1"/>
    </source>
</evidence>
<feature type="domain" description="HMG box" evidence="5">
    <location>
        <begin position="190"/>
        <end position="259"/>
    </location>
</feature>
<dbReference type="Gene3D" id="1.10.30.10">
    <property type="entry name" value="High mobility group box domain"/>
    <property type="match status" value="1"/>
</dbReference>
<feature type="region of interest" description="Disordered" evidence="4">
    <location>
        <begin position="251"/>
        <end position="281"/>
    </location>
</feature>
<evidence type="ECO:0000256" key="4">
    <source>
        <dbReference type="SAM" id="MobiDB-lite"/>
    </source>
</evidence>
<feature type="region of interest" description="Disordered" evidence="4">
    <location>
        <begin position="157"/>
        <end position="195"/>
    </location>
</feature>
<dbReference type="HOGENOM" id="CLU_498789_0_0_1"/>
<evidence type="ECO:0000256" key="2">
    <source>
        <dbReference type="ARBA" id="ARBA00023242"/>
    </source>
</evidence>
<sequence length="546" mass="60938">MLPHAFPNSLRNYLVPFTKNIEEPSFALCVQNVRISAHIKGVRFSQQSFVSSISLSLFSITHLQSIFRIVNVKMTSSPMIIKQEEQPVPLQKLYGIAPASPPQWNFDYPVSKISAPRPFFPVHSDISANKTARDLPRQDRALDESAQREPLLPFPAPLLSSPFAPGQNPQSCQTSRPPSPSSHPPSRPRIPRPPNAFMLFRSDFLKRGVIPDHIERRQQTLSRVAGQVWNLMPKEEQQTWFDRAAQVLNEHRQKNPDYKFTPAPRNSRRGKSKLCDDSPGVSEAEVQRLREEYAQVLGPAPPSNRKRRVKKARSVEAAERVHPSPFPTSSFPAIPSLAAPGYLRDIGQSPPLISFYPMESFPKATIPRRPSTSLGFTECAKEEPMPLPDFNLFQTEFGRTASEWNVAPSEGRTSPHAQYVPTSVPSLSTTQSGSTVMQVSYAQGSVAPDRDIQEILLEQVPSQPAPPLSLPLANPAVEFHDHSLDNAGNFQTVRYGNSTFLEFSGYMNYFQNNDTDVLNSWDFQTGAIFTSSSQPENAIPSNLPFA</sequence>
<reference evidence="6 7" key="1">
    <citation type="submission" date="2014-04" db="EMBL/GenBank/DDBJ databases">
        <authorList>
            <consortium name="DOE Joint Genome Institute"/>
            <person name="Kuo A."/>
            <person name="Gay G."/>
            <person name="Dore J."/>
            <person name="Kohler A."/>
            <person name="Nagy L.G."/>
            <person name="Floudas D."/>
            <person name="Copeland A."/>
            <person name="Barry K.W."/>
            <person name="Cichocki N."/>
            <person name="Veneault-Fourrey C."/>
            <person name="LaButti K."/>
            <person name="Lindquist E.A."/>
            <person name="Lipzen A."/>
            <person name="Lundell T."/>
            <person name="Morin E."/>
            <person name="Murat C."/>
            <person name="Sun H."/>
            <person name="Tunlid A."/>
            <person name="Henrissat B."/>
            <person name="Grigoriev I.V."/>
            <person name="Hibbett D.S."/>
            <person name="Martin F."/>
            <person name="Nordberg H.P."/>
            <person name="Cantor M.N."/>
            <person name="Hua S.X."/>
        </authorList>
    </citation>
    <scope>NUCLEOTIDE SEQUENCE [LARGE SCALE GENOMIC DNA]</scope>
    <source>
        <strain evidence="7">h7</strain>
    </source>
</reference>
<feature type="compositionally biased region" description="Polar residues" evidence="4">
    <location>
        <begin position="411"/>
        <end position="427"/>
    </location>
</feature>
<dbReference type="GO" id="GO:0005634">
    <property type="term" value="C:nucleus"/>
    <property type="evidence" value="ECO:0007669"/>
    <property type="project" value="UniProtKB-UniRule"/>
</dbReference>
<dbReference type="InterPro" id="IPR009071">
    <property type="entry name" value="HMG_box_dom"/>
</dbReference>
<dbReference type="PANTHER" id="PTHR45789:SF2">
    <property type="entry name" value="FI18025P1"/>
    <property type="match status" value="1"/>
</dbReference>
<evidence type="ECO:0000256" key="1">
    <source>
        <dbReference type="ARBA" id="ARBA00023125"/>
    </source>
</evidence>
<dbReference type="SUPFAM" id="SSF47095">
    <property type="entry name" value="HMG-box"/>
    <property type="match status" value="1"/>
</dbReference>
<dbReference type="PANTHER" id="PTHR45789">
    <property type="entry name" value="FI18025P1"/>
    <property type="match status" value="1"/>
</dbReference>
<keyword evidence="1 3" id="KW-0238">DNA-binding</keyword>
<dbReference type="EMBL" id="KN831771">
    <property type="protein sequence ID" value="KIM46244.1"/>
    <property type="molecule type" value="Genomic_DNA"/>
</dbReference>